<dbReference type="RefSeq" id="WP_406693966.1">
    <property type="nucleotide sequence ID" value="NZ_CP155447.1"/>
</dbReference>
<organism evidence="3">
    <name type="scientific">Singulisphaera sp. Ch08</name>
    <dbReference type="NCBI Taxonomy" id="3120278"/>
    <lineage>
        <taxon>Bacteria</taxon>
        <taxon>Pseudomonadati</taxon>
        <taxon>Planctomycetota</taxon>
        <taxon>Planctomycetia</taxon>
        <taxon>Isosphaerales</taxon>
        <taxon>Isosphaeraceae</taxon>
        <taxon>Singulisphaera</taxon>
    </lineage>
</organism>
<dbReference type="SUPFAM" id="SSF89260">
    <property type="entry name" value="Collagen-binding domain"/>
    <property type="match status" value="1"/>
</dbReference>
<feature type="region of interest" description="Disordered" evidence="1">
    <location>
        <begin position="807"/>
        <end position="826"/>
    </location>
</feature>
<dbReference type="Pfam" id="PF04151">
    <property type="entry name" value="PPC"/>
    <property type="match status" value="1"/>
</dbReference>
<gene>
    <name evidence="3" type="ORF">V5E97_23270</name>
</gene>
<feature type="region of interest" description="Disordered" evidence="1">
    <location>
        <begin position="834"/>
        <end position="864"/>
    </location>
</feature>
<proteinExistence type="predicted"/>
<dbReference type="Gene3D" id="2.60.120.380">
    <property type="match status" value="2"/>
</dbReference>
<dbReference type="InterPro" id="IPR013783">
    <property type="entry name" value="Ig-like_fold"/>
</dbReference>
<dbReference type="InterPro" id="IPR007280">
    <property type="entry name" value="Peptidase_C_arc/bac"/>
</dbReference>
<evidence type="ECO:0000259" key="2">
    <source>
        <dbReference type="Pfam" id="PF04151"/>
    </source>
</evidence>
<feature type="compositionally biased region" description="Basic and acidic residues" evidence="1">
    <location>
        <begin position="834"/>
        <end position="847"/>
    </location>
</feature>
<dbReference type="Gene3D" id="2.60.40.10">
    <property type="entry name" value="Immunoglobulins"/>
    <property type="match status" value="1"/>
</dbReference>
<name>A0AAU7C807_9BACT</name>
<evidence type="ECO:0000313" key="3">
    <source>
        <dbReference type="EMBL" id="XBH01270.1"/>
    </source>
</evidence>
<sequence length="864" mass="91209">MLFSVGTDETTTATMLCPRPRPSIHAYTMKSTFLALIVLMMSAAPAWAVSPTIRGINPVGGQRGTEVVVTFTGQRLADAREILFYQPGVIARNIQAAQDGSVTATFAIDREAALGLHDFRLRTATGVSPLKTFSVGVFESVAEVEPNNDFAKPQPIAMNVTVNGIADNEDIDYYAVKAKKGDRLTVEVEGIRLGLTLFDPFVAIMNSRRFELGSSDDSALIWQDGFVSVIAPEDDTYIIAARESAYAGNANCLYRLHVGNFPRPTATMPAGGEVGKEVTVRWIGDVLGETTTSLTLPERFDRNFGLVAHDARGTAPYPNAFRLSSFGNTMEAEPNDSHATATPFTPPVALNGVIGSAGDVDLYAFKAKKGQSYDVRVFARQLRSPLDSVLSIHKRGGGQVASNDDSGGPDSSVRFNAPADGEYVVSVRDHLKKGGADYAYRVELSAVAPRLTVSTPSEAPRRGTGTMAVAVPRGNRQAILINARRVDFGGALTLAASGLPAGVRFEADTMTAGNSVVPVLFSAEADAPVAGTLAKVMGKPADSSKGEIPSEFTSTAELVLGQNNVPFWTRTVDSLAVAVTEEAPFTIEIVEPKVPIVRGGTMDLKVVARRKPGFTAPIAVALPWNPPGISSKGGVVIAEKQDEALIPINAGAGAELTTWRVVVNGTYTETPTGPAPRNGERRGRGAGRLTVSSPFAKLTVAPQFLTFKFAAVSVEQGKAVDLAVKVDKAVDFAGEAKATLVGLPNKVTSEPVMITKDSTEAVFHVKTEPGSPAGETKGLICQVVVIKDGEPIVHNLGTGRLRVDAPLPQKKGAASSGGKPVAIAKAVPEKPLSRLEKLRLESKERTKAAKTNGVSGADASSVNE</sequence>
<protein>
    <submittedName>
        <fullName evidence="3">PPC domain-containing protein</fullName>
    </submittedName>
</protein>
<dbReference type="EMBL" id="CP155447">
    <property type="protein sequence ID" value="XBH01270.1"/>
    <property type="molecule type" value="Genomic_DNA"/>
</dbReference>
<dbReference type="AlphaFoldDB" id="A0AAU7C807"/>
<accession>A0AAU7C807</accession>
<reference evidence="3" key="1">
    <citation type="submission" date="2024-05" db="EMBL/GenBank/DDBJ databases">
        <title>Planctomycetes of the genus Singulisphaera possess chitinolytic capabilities.</title>
        <authorList>
            <person name="Ivanova A."/>
        </authorList>
    </citation>
    <scope>NUCLEOTIDE SEQUENCE</scope>
    <source>
        <strain evidence="3">Ch08T</strain>
    </source>
</reference>
<feature type="compositionally biased region" description="Polar residues" evidence="1">
    <location>
        <begin position="852"/>
        <end position="864"/>
    </location>
</feature>
<feature type="domain" description="Peptidase C-terminal archaeal/bacterial" evidence="2">
    <location>
        <begin position="359"/>
        <end position="428"/>
    </location>
</feature>
<evidence type="ECO:0000256" key="1">
    <source>
        <dbReference type="SAM" id="MobiDB-lite"/>
    </source>
</evidence>